<reference evidence="1 2" key="1">
    <citation type="journal article" date="2013" name="Genome Biol.">
        <title>Draft genome of the mountain pine beetle, Dendroctonus ponderosae Hopkins, a major forest pest.</title>
        <authorList>
            <person name="Keeling C.I."/>
            <person name="Yuen M.M."/>
            <person name="Liao N.Y."/>
            <person name="Docking T.R."/>
            <person name="Chan S.K."/>
            <person name="Taylor G.A."/>
            <person name="Palmquist D.L."/>
            <person name="Jackman S.D."/>
            <person name="Nguyen A."/>
            <person name="Li M."/>
            <person name="Henderson H."/>
            <person name="Janes J.K."/>
            <person name="Zhao Y."/>
            <person name="Pandoh P."/>
            <person name="Moore R."/>
            <person name="Sperling F.A."/>
            <person name="Huber D.P."/>
            <person name="Birol I."/>
            <person name="Jones S.J."/>
            <person name="Bohlmann J."/>
        </authorList>
    </citation>
    <scope>NUCLEOTIDE SEQUENCE</scope>
</reference>
<organism evidence="1 2">
    <name type="scientific">Dendroctonus ponderosae</name>
    <name type="common">Mountain pine beetle</name>
    <dbReference type="NCBI Taxonomy" id="77166"/>
    <lineage>
        <taxon>Eukaryota</taxon>
        <taxon>Metazoa</taxon>
        <taxon>Ecdysozoa</taxon>
        <taxon>Arthropoda</taxon>
        <taxon>Hexapoda</taxon>
        <taxon>Insecta</taxon>
        <taxon>Pterygota</taxon>
        <taxon>Neoptera</taxon>
        <taxon>Endopterygota</taxon>
        <taxon>Coleoptera</taxon>
        <taxon>Polyphaga</taxon>
        <taxon>Cucujiformia</taxon>
        <taxon>Curculionidae</taxon>
        <taxon>Scolytinae</taxon>
        <taxon>Dendroctonus</taxon>
    </lineage>
</organism>
<dbReference type="EMBL" id="KB631663">
    <property type="protein sequence ID" value="ERL85121.1"/>
    <property type="molecule type" value="Genomic_DNA"/>
</dbReference>
<dbReference type="SUPFAM" id="SSF49599">
    <property type="entry name" value="TRAF domain-like"/>
    <property type="match status" value="1"/>
</dbReference>
<evidence type="ECO:0000313" key="2">
    <source>
        <dbReference type="Proteomes" id="UP000030742"/>
    </source>
</evidence>
<sequence length="266" mass="30775">MEQLLPKNAIFLDELVQQKYPTVSLGFDRNFLNFEGLQNIQPMCFRCGSSNIGPRVHILRLQSNKPFVRDELDETYYCGSSNHLICWLCFQYCRHWDDHKPIEWYSAEMMVLREIKFECQWPTCKKIFGGSTLKDHEISCILQPRRQCPVDGCGWSGNLDEIKSQHFKSHENSMLLFCNVARDLQPGNDLYLLILGKFVLVRHEIEELGEVFEHAFTLELCKEEPGIVKPVGLVTANGVLLKQIEDGDLVKSISRQVQLFVCFKNV</sequence>
<proteinExistence type="predicted"/>
<gene>
    <name evidence="1" type="ORF">D910_02543</name>
</gene>
<dbReference type="InterPro" id="IPR013083">
    <property type="entry name" value="Znf_RING/FYVE/PHD"/>
</dbReference>
<protein>
    <submittedName>
        <fullName evidence="1">Uncharacterized protein</fullName>
    </submittedName>
</protein>
<dbReference type="Gene3D" id="3.30.40.10">
    <property type="entry name" value="Zinc/RING finger domain, C3HC4 (zinc finger)"/>
    <property type="match status" value="1"/>
</dbReference>
<dbReference type="OrthoDB" id="6705206at2759"/>
<dbReference type="AlphaFoldDB" id="U4U3D6"/>
<name>U4U3D6_DENPD</name>
<dbReference type="Proteomes" id="UP000030742">
    <property type="component" value="Unassembled WGS sequence"/>
</dbReference>
<evidence type="ECO:0000313" key="1">
    <source>
        <dbReference type="EMBL" id="ERL85121.1"/>
    </source>
</evidence>
<accession>U4U3D6</accession>